<comment type="similarity">
    <text evidence="1">Belongs to the ligand-gated ion channel (TC 1.A.9) family. Acetylcholine receptor (TC 1.A.9.1) subfamily.</text>
</comment>
<dbReference type="SUPFAM" id="SSF90112">
    <property type="entry name" value="Neurotransmitter-gated ion-channel transmembrane pore"/>
    <property type="match status" value="1"/>
</dbReference>
<dbReference type="InterPro" id="IPR006029">
    <property type="entry name" value="Neurotrans-gated_channel_TM"/>
</dbReference>
<evidence type="ECO:0000313" key="18">
    <source>
        <dbReference type="EMBL" id="EDO45734.1"/>
    </source>
</evidence>
<dbReference type="InterPro" id="IPR036734">
    <property type="entry name" value="Neur_chan_lig-bd_sf"/>
</dbReference>
<dbReference type="GO" id="GO:0004888">
    <property type="term" value="F:transmembrane signaling receptor activity"/>
    <property type="evidence" value="ECO:0007669"/>
    <property type="project" value="InterPro"/>
</dbReference>
<dbReference type="HOGENOM" id="CLU_018074_2_1_1"/>
<dbReference type="GO" id="GO:0045211">
    <property type="term" value="C:postsynaptic membrane"/>
    <property type="evidence" value="ECO:0007669"/>
    <property type="project" value="InterPro"/>
</dbReference>
<dbReference type="InterPro" id="IPR038050">
    <property type="entry name" value="Neuro_actylchol_rec"/>
</dbReference>
<evidence type="ECO:0000313" key="19">
    <source>
        <dbReference type="Proteomes" id="UP000001593"/>
    </source>
</evidence>
<keyword evidence="13 15" id="KW-0407">Ion channel</keyword>
<dbReference type="PRINTS" id="PR00252">
    <property type="entry name" value="NRIONCHANNEL"/>
</dbReference>
<evidence type="ECO:0000259" key="16">
    <source>
        <dbReference type="Pfam" id="PF02931"/>
    </source>
</evidence>
<dbReference type="EMBL" id="DS469533">
    <property type="protein sequence ID" value="EDO45734.1"/>
    <property type="molecule type" value="Genomic_DNA"/>
</dbReference>
<dbReference type="PANTHER" id="PTHR18945">
    <property type="entry name" value="NEUROTRANSMITTER GATED ION CHANNEL"/>
    <property type="match status" value="1"/>
</dbReference>
<dbReference type="GO" id="GO:0022848">
    <property type="term" value="F:acetylcholine-gated monoatomic cation-selective channel activity"/>
    <property type="evidence" value="ECO:0007669"/>
    <property type="project" value="InterPro"/>
</dbReference>
<feature type="transmembrane region" description="Helical" evidence="15">
    <location>
        <begin position="221"/>
        <end position="244"/>
    </location>
</feature>
<name>A7RS32_NEMVE</name>
<dbReference type="GO" id="GO:0034220">
    <property type="term" value="P:monoatomic ion transmembrane transport"/>
    <property type="evidence" value="ECO:0000318"/>
    <property type="project" value="GO_Central"/>
</dbReference>
<evidence type="ECO:0000256" key="1">
    <source>
        <dbReference type="ARBA" id="ARBA00009237"/>
    </source>
</evidence>
<dbReference type="STRING" id="45351.A7RS32"/>
<evidence type="ECO:0000256" key="10">
    <source>
        <dbReference type="ARBA" id="ARBA00023170"/>
    </source>
</evidence>
<dbReference type="Pfam" id="PF02931">
    <property type="entry name" value="Neur_chan_LBD"/>
    <property type="match status" value="1"/>
</dbReference>
<gene>
    <name evidence="18" type="ORF">NEMVEDRAFT_v1g91371</name>
</gene>
<keyword evidence="11" id="KW-0325">Glycoprotein</keyword>
<dbReference type="PRINTS" id="PR00254">
    <property type="entry name" value="NICOTINICR"/>
</dbReference>
<sequence length="325" mass="37797">MPFTPDTKRTEVVQKLEMDLFRTYNKDVLPKETLDKGVPVRLDLALNQIIDVNKRAQTMTVVIWVRQYWRDPRLRWNVSAYDGVDNIVIKASRLWLPDITLYNNARDDYKLDKESQHSLTITSRGGVSRFFPTIYKSSCALNIRHFPFDDQTCILKLGSWSYNVFEVNLTNVGNGDLNSFISNGEWVLKGMPAERHETKFRCCPHPYIFLLYKINIRRRSLYYVINCFTPCLIMLALTFLGFYLPSGSGERMGMGITVLLSLSIIQLMLSDSLPPNEEIPLIVRYYGLTMFNIFLSLVYTCLVLMLYHTDSYPLPNWMKVLLCDY</sequence>
<dbReference type="GO" id="GO:1904315">
    <property type="term" value="F:transmitter-gated monoatomic ion channel activity involved in regulation of postsynaptic membrane potential"/>
    <property type="evidence" value="ECO:0000318"/>
    <property type="project" value="GO_Central"/>
</dbReference>
<proteinExistence type="inferred from homology"/>
<dbReference type="Gene3D" id="2.70.170.10">
    <property type="entry name" value="Neurotransmitter-gated ion-channel ligand-binding domain"/>
    <property type="match status" value="1"/>
</dbReference>
<dbReference type="PhylomeDB" id="A7RS32"/>
<evidence type="ECO:0000256" key="14">
    <source>
        <dbReference type="ARBA" id="ARBA00034099"/>
    </source>
</evidence>
<keyword evidence="10" id="KW-0675">Receptor</keyword>
<dbReference type="InterPro" id="IPR036719">
    <property type="entry name" value="Neuro-gated_channel_TM_sf"/>
</dbReference>
<dbReference type="CDD" id="cd19051">
    <property type="entry name" value="LGIC_TM_cation"/>
    <property type="match status" value="1"/>
</dbReference>
<dbReference type="SUPFAM" id="SSF63712">
    <property type="entry name" value="Nicotinic receptor ligand binding domain-like"/>
    <property type="match status" value="1"/>
</dbReference>
<evidence type="ECO:0000256" key="15">
    <source>
        <dbReference type="RuleBase" id="RU000687"/>
    </source>
</evidence>
<evidence type="ECO:0000256" key="7">
    <source>
        <dbReference type="ARBA" id="ARBA00023065"/>
    </source>
</evidence>
<dbReference type="GO" id="GO:0042391">
    <property type="term" value="P:regulation of membrane potential"/>
    <property type="evidence" value="ECO:0000318"/>
    <property type="project" value="GO_Central"/>
</dbReference>
<organism evidence="18 19">
    <name type="scientific">Nematostella vectensis</name>
    <name type="common">Starlet sea anemone</name>
    <dbReference type="NCBI Taxonomy" id="45351"/>
    <lineage>
        <taxon>Eukaryota</taxon>
        <taxon>Metazoa</taxon>
        <taxon>Cnidaria</taxon>
        <taxon>Anthozoa</taxon>
        <taxon>Hexacorallia</taxon>
        <taxon>Actiniaria</taxon>
        <taxon>Edwardsiidae</taxon>
        <taxon>Nematostella</taxon>
    </lineage>
</organism>
<dbReference type="OMA" id="VIWVRQY"/>
<keyword evidence="5 15" id="KW-1133">Transmembrane helix</keyword>
<feature type="non-terminal residue" evidence="18">
    <location>
        <position position="1"/>
    </location>
</feature>
<evidence type="ECO:0000256" key="13">
    <source>
        <dbReference type="ARBA" id="ARBA00023303"/>
    </source>
</evidence>
<dbReference type="GO" id="GO:0005231">
    <property type="term" value="F:excitatory extracellular ligand-gated monoatomic ion channel activity"/>
    <property type="evidence" value="ECO:0000318"/>
    <property type="project" value="GO_Central"/>
</dbReference>
<keyword evidence="7 15" id="KW-0406">Ion transport</keyword>
<dbReference type="AlphaFoldDB" id="A7RS32"/>
<evidence type="ECO:0000256" key="5">
    <source>
        <dbReference type="ARBA" id="ARBA00022989"/>
    </source>
</evidence>
<dbReference type="InterPro" id="IPR006202">
    <property type="entry name" value="Neur_chan_lig-bd"/>
</dbReference>
<keyword evidence="9" id="KW-1015">Disulfide bond</keyword>
<keyword evidence="3" id="KW-1003">Cell membrane</keyword>
<evidence type="ECO:0000256" key="2">
    <source>
        <dbReference type="ARBA" id="ARBA00022448"/>
    </source>
</evidence>
<dbReference type="KEGG" id="nve:5517746"/>
<dbReference type="InParanoid" id="A7RS32"/>
<keyword evidence="2 15" id="KW-0813">Transport</keyword>
<dbReference type="GO" id="GO:0043005">
    <property type="term" value="C:neuron projection"/>
    <property type="evidence" value="ECO:0000318"/>
    <property type="project" value="GO_Central"/>
</dbReference>
<dbReference type="InterPro" id="IPR018000">
    <property type="entry name" value="Neurotransmitter_ion_chnl_CS"/>
</dbReference>
<evidence type="ECO:0000256" key="4">
    <source>
        <dbReference type="ARBA" id="ARBA00022692"/>
    </source>
</evidence>
<evidence type="ECO:0000256" key="3">
    <source>
        <dbReference type="ARBA" id="ARBA00022475"/>
    </source>
</evidence>
<evidence type="ECO:0000256" key="12">
    <source>
        <dbReference type="ARBA" id="ARBA00023286"/>
    </source>
</evidence>
<dbReference type="GO" id="GO:1902495">
    <property type="term" value="C:transmembrane transporter complex"/>
    <property type="evidence" value="ECO:0000318"/>
    <property type="project" value="GO_Central"/>
</dbReference>
<evidence type="ECO:0000256" key="11">
    <source>
        <dbReference type="ARBA" id="ARBA00023180"/>
    </source>
</evidence>
<keyword evidence="4 15" id="KW-0812">Transmembrane</keyword>
<accession>A7RS32</accession>
<feature type="domain" description="Neurotransmitter-gated ion-channel transmembrane" evidence="17">
    <location>
        <begin position="229"/>
        <end position="319"/>
    </location>
</feature>
<reference evidence="18 19" key="1">
    <citation type="journal article" date="2007" name="Science">
        <title>Sea anemone genome reveals ancestral eumetazoan gene repertoire and genomic organization.</title>
        <authorList>
            <person name="Putnam N.H."/>
            <person name="Srivastava M."/>
            <person name="Hellsten U."/>
            <person name="Dirks B."/>
            <person name="Chapman J."/>
            <person name="Salamov A."/>
            <person name="Terry A."/>
            <person name="Shapiro H."/>
            <person name="Lindquist E."/>
            <person name="Kapitonov V.V."/>
            <person name="Jurka J."/>
            <person name="Genikhovich G."/>
            <person name="Grigoriev I.V."/>
            <person name="Lucas S.M."/>
            <person name="Steele R.E."/>
            <person name="Finnerty J.R."/>
            <person name="Technau U."/>
            <person name="Martindale M.Q."/>
            <person name="Rokhsar D.S."/>
        </authorList>
    </citation>
    <scope>NUCLEOTIDE SEQUENCE [LARGE SCALE GENOMIC DNA]</scope>
    <source>
        <strain evidence="19">CH2 X CH6</strain>
    </source>
</reference>
<keyword evidence="19" id="KW-1185">Reference proteome</keyword>
<comment type="subcellular location">
    <subcellularLocation>
        <location evidence="14">Synaptic cell membrane</location>
        <topology evidence="14">Multi-pass membrane protein</topology>
    </subcellularLocation>
</comment>
<evidence type="ECO:0000256" key="6">
    <source>
        <dbReference type="ARBA" id="ARBA00023018"/>
    </source>
</evidence>
<evidence type="ECO:0000256" key="9">
    <source>
        <dbReference type="ARBA" id="ARBA00023157"/>
    </source>
</evidence>
<dbReference type="GO" id="GO:0007268">
    <property type="term" value="P:chemical synaptic transmission"/>
    <property type="evidence" value="ECO:0000318"/>
    <property type="project" value="GO_Central"/>
</dbReference>
<dbReference type="PROSITE" id="PS00236">
    <property type="entry name" value="NEUROTR_ION_CHANNEL"/>
    <property type="match status" value="1"/>
</dbReference>
<keyword evidence="6" id="KW-0770">Synapse</keyword>
<dbReference type="GO" id="GO:0045202">
    <property type="term" value="C:synapse"/>
    <property type="evidence" value="ECO:0000318"/>
    <property type="project" value="GO_Central"/>
</dbReference>
<keyword evidence="8 15" id="KW-0472">Membrane</keyword>
<dbReference type="Pfam" id="PF02932">
    <property type="entry name" value="Neur_chan_memb"/>
    <property type="match status" value="1"/>
</dbReference>
<evidence type="ECO:0000259" key="17">
    <source>
        <dbReference type="Pfam" id="PF02932"/>
    </source>
</evidence>
<dbReference type="OrthoDB" id="5965744at2759"/>
<dbReference type="InterPro" id="IPR006201">
    <property type="entry name" value="Neur_channel"/>
</dbReference>
<feature type="transmembrane region" description="Helical" evidence="15">
    <location>
        <begin position="256"/>
        <end position="273"/>
    </location>
</feature>
<dbReference type="Proteomes" id="UP000001593">
    <property type="component" value="Unassembled WGS sequence"/>
</dbReference>
<feature type="transmembrane region" description="Helical" evidence="15">
    <location>
        <begin position="285"/>
        <end position="307"/>
    </location>
</feature>
<dbReference type="Gene3D" id="1.20.58.390">
    <property type="entry name" value="Neurotransmitter-gated ion-channel transmembrane domain"/>
    <property type="match status" value="1"/>
</dbReference>
<dbReference type="InterPro" id="IPR002394">
    <property type="entry name" value="Nicotinic_acetylcholine_rcpt"/>
</dbReference>
<dbReference type="FunFam" id="2.70.170.10:FF:000016">
    <property type="entry name" value="Nicotinic acetylcholine receptor subunit"/>
    <property type="match status" value="1"/>
</dbReference>
<comment type="caution">
    <text evidence="15">Lacks conserved residue(s) required for the propagation of feature annotation.</text>
</comment>
<protein>
    <submittedName>
        <fullName evidence="18">Uncharacterized protein</fullName>
    </submittedName>
</protein>
<dbReference type="CDD" id="cd18997">
    <property type="entry name" value="LGIC_ECD_nAChR"/>
    <property type="match status" value="1"/>
</dbReference>
<dbReference type="GO" id="GO:0005886">
    <property type="term" value="C:plasma membrane"/>
    <property type="evidence" value="ECO:0000318"/>
    <property type="project" value="GO_Central"/>
</dbReference>
<keyword evidence="12" id="KW-1071">Ligand-gated ion channel</keyword>
<dbReference type="FunCoup" id="A7RS32">
    <property type="interactions" value="74"/>
</dbReference>
<feature type="domain" description="Neurotransmitter-gated ion-channel ligand-binding" evidence="16">
    <location>
        <begin position="15"/>
        <end position="219"/>
    </location>
</feature>
<dbReference type="eggNOG" id="KOG3645">
    <property type="taxonomic scope" value="Eukaryota"/>
</dbReference>
<evidence type="ECO:0000256" key="8">
    <source>
        <dbReference type="ARBA" id="ARBA00023136"/>
    </source>
</evidence>